<dbReference type="Gene3D" id="1.25.40.10">
    <property type="entry name" value="Tetratricopeptide repeat domain"/>
    <property type="match status" value="1"/>
</dbReference>
<keyword evidence="4" id="KW-0812">Transmembrane</keyword>
<keyword evidence="1" id="KW-0677">Repeat</keyword>
<dbReference type="EMBL" id="RSCK01000003">
    <property type="protein sequence ID" value="RUT14093.1"/>
    <property type="molecule type" value="Genomic_DNA"/>
</dbReference>
<dbReference type="PANTHER" id="PTHR44943">
    <property type="entry name" value="CELLULOSE SYNTHASE OPERON PROTEIN C"/>
    <property type="match status" value="1"/>
</dbReference>
<keyword evidence="6" id="KW-1185">Reference proteome</keyword>
<dbReference type="InterPro" id="IPR051685">
    <property type="entry name" value="Ycf3/AcsC/BcsC/TPR_MFPF"/>
</dbReference>
<evidence type="ECO:0000256" key="1">
    <source>
        <dbReference type="ARBA" id="ARBA00022737"/>
    </source>
</evidence>
<organism evidence="5 6">
    <name type="scientific">Chroococcidiopsis cubana SAG 39.79</name>
    <dbReference type="NCBI Taxonomy" id="388085"/>
    <lineage>
        <taxon>Bacteria</taxon>
        <taxon>Bacillati</taxon>
        <taxon>Cyanobacteriota</taxon>
        <taxon>Cyanophyceae</taxon>
        <taxon>Chroococcidiopsidales</taxon>
        <taxon>Chroococcidiopsidaceae</taxon>
        <taxon>Chroococcidiopsis</taxon>
    </lineage>
</organism>
<name>A0AB37URS7_9CYAN</name>
<dbReference type="Proteomes" id="UP000282574">
    <property type="component" value="Unassembled WGS sequence"/>
</dbReference>
<comment type="caution">
    <text evidence="5">The sequence shown here is derived from an EMBL/GenBank/DDBJ whole genome shotgun (WGS) entry which is preliminary data.</text>
</comment>
<dbReference type="InterPro" id="IPR027417">
    <property type="entry name" value="P-loop_NTPase"/>
</dbReference>
<sequence>MASHLLTTPTKKTNCYRILSLGQRGVGKTVFLAGAYLDLRDSVEEIKVDSLDSVTEQNVLKLLGHIRETGDYPPPSVKISNFNFALKMSVNQRKKVLYNFSWSDVPGEICEPDNEHFQELVLNSHGCCAFFDALALVTESNYTDRVRSIMKQLLAIASLTAKNGIFYPISLVFTKCDLLGTPPTNILRLEQHLGAITDPLDTTGVIYKTFYSAVQIVKQDEHSRVVSRGGAGAAVYWLTQELLNISQRGETRRLASQLHSLSFPSLRTYAASNTMLKAKLINSKIFALVGLLAFVSLASWFGITWYERQVANSPDTLTARSIEQYRGILRAQPENTDALINLANLLIQQAEYSGAIELMQRLVKIQPQEIEWQMNLARLYAVTQQPKEAQKIYDSILNRDGNNVDALQEKAILLASTNKAEAKELATKAMRYASPAAKPKISQLLNSLSN</sequence>
<dbReference type="AlphaFoldDB" id="A0AB37URS7"/>
<reference evidence="5 6" key="1">
    <citation type="journal article" date="2019" name="Genome Biol. Evol.">
        <title>Day and night: Metabolic profiles and evolutionary relationships of six axenic non-marine cyanobacteria.</title>
        <authorList>
            <person name="Will S.E."/>
            <person name="Henke P."/>
            <person name="Boedeker C."/>
            <person name="Huang S."/>
            <person name="Brinkmann H."/>
            <person name="Rohde M."/>
            <person name="Jarek M."/>
            <person name="Friedl T."/>
            <person name="Seufert S."/>
            <person name="Schumacher M."/>
            <person name="Overmann J."/>
            <person name="Neumann-Schaal M."/>
            <person name="Petersen J."/>
        </authorList>
    </citation>
    <scope>NUCLEOTIDE SEQUENCE [LARGE SCALE GENOMIC DNA]</scope>
    <source>
        <strain evidence="5 6">SAG 39.79</strain>
    </source>
</reference>
<feature type="repeat" description="TPR" evidence="3">
    <location>
        <begin position="336"/>
        <end position="369"/>
    </location>
</feature>
<dbReference type="Pfam" id="PF14559">
    <property type="entry name" value="TPR_19"/>
    <property type="match status" value="1"/>
</dbReference>
<keyword evidence="4" id="KW-0472">Membrane</keyword>
<dbReference type="RefSeq" id="WP_106166030.1">
    <property type="nucleotide sequence ID" value="NZ_JAVKZF010000005.1"/>
</dbReference>
<evidence type="ECO:0000256" key="2">
    <source>
        <dbReference type="ARBA" id="ARBA00022803"/>
    </source>
</evidence>
<keyword evidence="4" id="KW-1133">Transmembrane helix</keyword>
<evidence type="ECO:0000256" key="3">
    <source>
        <dbReference type="PROSITE-ProRule" id="PRU00339"/>
    </source>
</evidence>
<dbReference type="SMART" id="SM00028">
    <property type="entry name" value="TPR"/>
    <property type="match status" value="2"/>
</dbReference>
<gene>
    <name evidence="5" type="ORF">DSM107010_05760</name>
</gene>
<dbReference type="SUPFAM" id="SSF48452">
    <property type="entry name" value="TPR-like"/>
    <property type="match status" value="1"/>
</dbReference>
<evidence type="ECO:0000313" key="5">
    <source>
        <dbReference type="EMBL" id="RUT14093.1"/>
    </source>
</evidence>
<dbReference type="CDD" id="cd00882">
    <property type="entry name" value="Ras_like_GTPase"/>
    <property type="match status" value="1"/>
</dbReference>
<protein>
    <submittedName>
        <fullName evidence="5">Uncharacterized protein</fullName>
    </submittedName>
</protein>
<feature type="transmembrane region" description="Helical" evidence="4">
    <location>
        <begin position="285"/>
        <end position="306"/>
    </location>
</feature>
<dbReference type="PROSITE" id="PS50005">
    <property type="entry name" value="TPR"/>
    <property type="match status" value="1"/>
</dbReference>
<keyword evidence="2 3" id="KW-0802">TPR repeat</keyword>
<dbReference type="InterPro" id="IPR011990">
    <property type="entry name" value="TPR-like_helical_dom_sf"/>
</dbReference>
<dbReference type="InterPro" id="IPR019734">
    <property type="entry name" value="TPR_rpt"/>
</dbReference>
<evidence type="ECO:0000256" key="4">
    <source>
        <dbReference type="SAM" id="Phobius"/>
    </source>
</evidence>
<accession>A0AB37URS7</accession>
<evidence type="ECO:0000313" key="6">
    <source>
        <dbReference type="Proteomes" id="UP000282574"/>
    </source>
</evidence>
<proteinExistence type="predicted"/>
<dbReference type="SUPFAM" id="SSF52540">
    <property type="entry name" value="P-loop containing nucleoside triphosphate hydrolases"/>
    <property type="match status" value="1"/>
</dbReference>
<dbReference type="PANTHER" id="PTHR44943:SF8">
    <property type="entry name" value="TPR REPEAT-CONTAINING PROTEIN MJ0263"/>
    <property type="match status" value="1"/>
</dbReference>